<dbReference type="Gene3D" id="3.30.360.10">
    <property type="entry name" value="Dihydrodipicolinate Reductase, domain 2"/>
    <property type="match status" value="1"/>
</dbReference>
<keyword evidence="2" id="KW-1185">Reference proteome</keyword>
<evidence type="ECO:0000313" key="1">
    <source>
        <dbReference type="EMBL" id="ADD68014.1"/>
    </source>
</evidence>
<organism evidence="1 2">
    <name type="scientific">Denitrovibrio acetiphilus (strain DSM 12809 / NBRC 114555 / N2460)</name>
    <dbReference type="NCBI Taxonomy" id="522772"/>
    <lineage>
        <taxon>Bacteria</taxon>
        <taxon>Pseudomonadati</taxon>
        <taxon>Deferribacterota</taxon>
        <taxon>Deferribacteres</taxon>
        <taxon>Deferribacterales</taxon>
        <taxon>Geovibrionaceae</taxon>
        <taxon>Denitrovibrio</taxon>
    </lineage>
</organism>
<dbReference type="Proteomes" id="UP000002012">
    <property type="component" value="Chromosome"/>
</dbReference>
<name>D4H7L5_DENA2</name>
<evidence type="ECO:0000313" key="2">
    <source>
        <dbReference type="Proteomes" id="UP000002012"/>
    </source>
</evidence>
<dbReference type="AlphaFoldDB" id="D4H7L5"/>
<dbReference type="KEGG" id="dap:Dacet_1242"/>
<dbReference type="HOGENOM" id="CLU_1068539_0_0_0"/>
<protein>
    <submittedName>
        <fullName evidence="1">Uncharacterized protein</fullName>
    </submittedName>
</protein>
<sequence>MRQYSAAIYANENLLLSEVLERIENDLPTFGINVYGSSLAGTMVTTATDEYHVNSAESFGDEEILIVLSDPKADVDAIRKFDGSVIDLTGSFEGLMDEVFTIEDPVTYILKALDADVAAAVATVPASVFGKSGIDDLLNQTRELFAFSNAETKVFDERLAFNMFFSDGKDSLLAGYREKLKQDTGVDVDVRMIAVSTGFVLDVYFKKEVKSNFTFAKASEESFSTLSDVIGADGLVLISATETRATFAGDYIHTIVRQVTDALKDITGEDE</sequence>
<dbReference type="SUPFAM" id="SSF55347">
    <property type="entry name" value="Glyceraldehyde-3-phosphate dehydrogenase-like, C-terminal domain"/>
    <property type="match status" value="1"/>
</dbReference>
<gene>
    <name evidence="1" type="ordered locus">Dacet_1242</name>
</gene>
<accession>D4H7L5</accession>
<reference evidence="1 2" key="1">
    <citation type="journal article" date="2010" name="Stand. Genomic Sci.">
        <title>Complete genome sequence of Denitrovibrio acetiphilus type strain (N2460).</title>
        <authorList>
            <person name="Kiss H."/>
            <person name="Lang E."/>
            <person name="Lapidus A."/>
            <person name="Copeland A."/>
            <person name="Nolan M."/>
            <person name="Glavina Del Rio T."/>
            <person name="Chen F."/>
            <person name="Lucas S."/>
            <person name="Tice H."/>
            <person name="Cheng J.F."/>
            <person name="Han C."/>
            <person name="Goodwin L."/>
            <person name="Pitluck S."/>
            <person name="Liolios K."/>
            <person name="Pati A."/>
            <person name="Ivanova N."/>
            <person name="Mavromatis K."/>
            <person name="Chen A."/>
            <person name="Palaniappan K."/>
            <person name="Land M."/>
            <person name="Hauser L."/>
            <person name="Chang Y.J."/>
            <person name="Jeffries C.D."/>
            <person name="Detter J.C."/>
            <person name="Brettin T."/>
            <person name="Spring S."/>
            <person name="Rohde M."/>
            <person name="Goker M."/>
            <person name="Woyke T."/>
            <person name="Bristow J."/>
            <person name="Eisen J.A."/>
            <person name="Markowitz V."/>
            <person name="Hugenholtz P."/>
            <person name="Kyrpides N.C."/>
            <person name="Klenk H.P."/>
        </authorList>
    </citation>
    <scope>NUCLEOTIDE SEQUENCE [LARGE SCALE GENOMIC DNA]</scope>
    <source>
        <strain evidence="2">DSM 12809 / NBRC 114555 / N2460</strain>
    </source>
</reference>
<dbReference type="EMBL" id="CP001968">
    <property type="protein sequence ID" value="ADD68014.1"/>
    <property type="molecule type" value="Genomic_DNA"/>
</dbReference>
<dbReference type="PaxDb" id="522772-Dacet_1242"/>
<dbReference type="OrthoDB" id="9794752at2"/>
<dbReference type="STRING" id="522772.Dacet_1242"/>
<dbReference type="RefSeq" id="WP_013010536.1">
    <property type="nucleotide sequence ID" value="NC_013943.1"/>
</dbReference>
<proteinExistence type="predicted"/>
<dbReference type="eggNOG" id="ENOG50311KF">
    <property type="taxonomic scope" value="Bacteria"/>
</dbReference>
<dbReference type="InParanoid" id="D4H7L5"/>